<dbReference type="Gene3D" id="3.30.830.10">
    <property type="entry name" value="Metalloenzyme, LuxS/M16 peptidase-like"/>
    <property type="match status" value="2"/>
</dbReference>
<dbReference type="EMBL" id="BFBY01000012">
    <property type="protein sequence ID" value="GBG05377.1"/>
    <property type="molecule type" value="Genomic_DNA"/>
</dbReference>
<dbReference type="Pfam" id="PF05193">
    <property type="entry name" value="Peptidase_M16_C"/>
    <property type="match status" value="1"/>
</dbReference>
<organism evidence="3 4">
    <name type="scientific">Lactobacillus rodentium</name>
    <dbReference type="NCBI Taxonomy" id="947835"/>
    <lineage>
        <taxon>Bacteria</taxon>
        <taxon>Bacillati</taxon>
        <taxon>Bacillota</taxon>
        <taxon>Bacilli</taxon>
        <taxon>Lactobacillales</taxon>
        <taxon>Lactobacillaceae</taxon>
        <taxon>Lactobacillus</taxon>
    </lineage>
</organism>
<protein>
    <submittedName>
        <fullName evidence="3">Peptidase M16</fullName>
    </submittedName>
</protein>
<dbReference type="AlphaFoldDB" id="A0A2Z6TRC1"/>
<dbReference type="PANTHER" id="PTHR11851">
    <property type="entry name" value="METALLOPROTEASE"/>
    <property type="match status" value="1"/>
</dbReference>
<dbReference type="GO" id="GO:0046872">
    <property type="term" value="F:metal ion binding"/>
    <property type="evidence" value="ECO:0007669"/>
    <property type="project" value="InterPro"/>
</dbReference>
<accession>A0A2Z6TRC1</accession>
<evidence type="ECO:0000313" key="4">
    <source>
        <dbReference type="Proteomes" id="UP000257317"/>
    </source>
</evidence>
<feature type="domain" description="Peptidase M16 N-terminal" evidence="1">
    <location>
        <begin position="26"/>
        <end position="152"/>
    </location>
</feature>
<dbReference type="RefSeq" id="WP_245953353.1">
    <property type="nucleotide sequence ID" value="NZ_BFBY01000012.1"/>
</dbReference>
<name>A0A2Z6TRC1_9LACO</name>
<dbReference type="InterPro" id="IPR007863">
    <property type="entry name" value="Peptidase_M16_C"/>
</dbReference>
<evidence type="ECO:0000259" key="1">
    <source>
        <dbReference type="Pfam" id="PF00675"/>
    </source>
</evidence>
<comment type="caution">
    <text evidence="3">The sequence shown here is derived from an EMBL/GenBank/DDBJ whole genome shotgun (WGS) entry which is preliminary data.</text>
</comment>
<dbReference type="InterPro" id="IPR011765">
    <property type="entry name" value="Pept_M16_N"/>
</dbReference>
<dbReference type="Proteomes" id="UP000257317">
    <property type="component" value="Unassembled WGS sequence"/>
</dbReference>
<sequence>MFTRAYPSGFKAKVIQRPNFYKKFMGIIVDFGGSDPQSLSGGAHFLEHKLYAKKTGDISQKIEALNATTNTFTSYNETMFYVEFLEHWRQVLPLLFELVGTTHFTQENIAKEAKIISQELAMYQDDPSWQVTHDLLGKMFPKSKLAEDLTGTQTSLQEMTPQILSEIYQKNYYSGNLEFVACGGFSDNQAKSILREVGKLQKQYFRNEKKQRIAEQAFTATTEKESKIAGNVTIPLVGVGIKLPSFETLNSNLTKGQLQILIEMMLEARLGSSSNWFENSQKSGLVDIPLSISVTYTRQGNFAIISGSTHNPGDLVTQIKQQIKFGRIVASNFDLQKKNFISNSIRELDQVENLAIEEAEYSLDNESRSKLYQKIQTLSFSEFCEVYEEIVAKSDIFTTILESENEK</sequence>
<proteinExistence type="predicted"/>
<dbReference type="Pfam" id="PF00675">
    <property type="entry name" value="Peptidase_M16"/>
    <property type="match status" value="1"/>
</dbReference>
<dbReference type="InterPro" id="IPR011249">
    <property type="entry name" value="Metalloenz_LuxS/M16"/>
</dbReference>
<gene>
    <name evidence="3" type="ORF">LrDSM24759_12910</name>
</gene>
<feature type="domain" description="Peptidase M16 C-terminal" evidence="2">
    <location>
        <begin position="159"/>
        <end position="324"/>
    </location>
</feature>
<evidence type="ECO:0000259" key="2">
    <source>
        <dbReference type="Pfam" id="PF05193"/>
    </source>
</evidence>
<reference evidence="4" key="1">
    <citation type="submission" date="2018-03" db="EMBL/GenBank/DDBJ databases">
        <title>New taxa in the Lactobacillus gasseri group.</title>
        <authorList>
            <person name="Tanizawa Y."/>
            <person name="Tohno M."/>
            <person name="Endo A."/>
            <person name="Arita M."/>
        </authorList>
    </citation>
    <scope>NUCLEOTIDE SEQUENCE [LARGE SCALE GENOMIC DNA]</scope>
    <source>
        <strain evidence="4">DSM 24759</strain>
    </source>
</reference>
<dbReference type="InterPro" id="IPR050361">
    <property type="entry name" value="MPP/UQCRC_Complex"/>
</dbReference>
<evidence type="ECO:0000313" key="3">
    <source>
        <dbReference type="EMBL" id="GBG05377.1"/>
    </source>
</evidence>
<dbReference type="PANTHER" id="PTHR11851:SF134">
    <property type="entry name" value="ZINC-DEPENDENT PROTEASE"/>
    <property type="match status" value="1"/>
</dbReference>
<dbReference type="SUPFAM" id="SSF63411">
    <property type="entry name" value="LuxS/MPP-like metallohydrolase"/>
    <property type="match status" value="2"/>
</dbReference>
<keyword evidence="4" id="KW-1185">Reference proteome</keyword>